<dbReference type="Proteomes" id="UP000664317">
    <property type="component" value="Unassembled WGS sequence"/>
</dbReference>
<dbReference type="PANTHER" id="PTHR43777">
    <property type="entry name" value="MOLYBDENUM COFACTOR CYTIDYLYLTRANSFERASE"/>
    <property type="match status" value="1"/>
</dbReference>
<sequence>MKTGVVILAAGSSSRLGRPKQLLEFQGKTLLQKAINEASGSHADSLVVVLGWNPELIQTGFDSTKVAFTINPNWESGMAASIQAGLRFLVEKGEPDQVLVMLCDQPLVDDVLLNRLIRKGVSSGKGIVASFYADSLGVPALFSKTYFPELLSLKGQEGAKKLFHQHQEDLARVDFPNGVIDLDTEEDLRRLEGLG</sequence>
<dbReference type="RefSeq" id="WP_206577647.1">
    <property type="nucleotide sequence ID" value="NZ_JAFKCT010000002.1"/>
</dbReference>
<evidence type="ECO:0000313" key="3">
    <source>
        <dbReference type="Proteomes" id="UP000664317"/>
    </source>
</evidence>
<dbReference type="Gene3D" id="3.90.550.10">
    <property type="entry name" value="Spore Coat Polysaccharide Biosynthesis Protein SpsA, Chain A"/>
    <property type="match status" value="1"/>
</dbReference>
<reference evidence="2 3" key="1">
    <citation type="submission" date="2021-03" db="EMBL/GenBank/DDBJ databases">
        <title>novel species isolated from a fishpond in China.</title>
        <authorList>
            <person name="Lu H."/>
            <person name="Cai Z."/>
        </authorList>
    </citation>
    <scope>NUCLEOTIDE SEQUENCE [LARGE SCALE GENOMIC DNA]</scope>
    <source>
        <strain evidence="2 3">H41</strain>
    </source>
</reference>
<evidence type="ECO:0000259" key="1">
    <source>
        <dbReference type="Pfam" id="PF12804"/>
    </source>
</evidence>
<accession>A0ABS3C1U9</accession>
<dbReference type="SUPFAM" id="SSF53448">
    <property type="entry name" value="Nucleotide-diphospho-sugar transferases"/>
    <property type="match status" value="1"/>
</dbReference>
<dbReference type="InterPro" id="IPR029044">
    <property type="entry name" value="Nucleotide-diphossugar_trans"/>
</dbReference>
<dbReference type="PANTHER" id="PTHR43777:SF1">
    <property type="entry name" value="MOLYBDENUM COFACTOR CYTIDYLYLTRANSFERASE"/>
    <property type="match status" value="1"/>
</dbReference>
<comment type="caution">
    <text evidence="2">The sequence shown here is derived from an EMBL/GenBank/DDBJ whole genome shotgun (WGS) entry which is preliminary data.</text>
</comment>
<keyword evidence="3" id="KW-1185">Reference proteome</keyword>
<dbReference type="Pfam" id="PF12804">
    <property type="entry name" value="NTP_transf_3"/>
    <property type="match status" value="1"/>
</dbReference>
<dbReference type="InterPro" id="IPR025877">
    <property type="entry name" value="MobA-like_NTP_Trfase"/>
</dbReference>
<gene>
    <name evidence="2" type="ORF">J0A68_07965</name>
</gene>
<protein>
    <submittedName>
        <fullName evidence="2">Nucleotidyltransferase family protein</fullName>
    </submittedName>
</protein>
<evidence type="ECO:0000313" key="2">
    <source>
        <dbReference type="EMBL" id="MBN7810885.1"/>
    </source>
</evidence>
<organism evidence="2 3">
    <name type="scientific">Algoriphagus oliviformis</name>
    <dbReference type="NCBI Taxonomy" id="2811231"/>
    <lineage>
        <taxon>Bacteria</taxon>
        <taxon>Pseudomonadati</taxon>
        <taxon>Bacteroidota</taxon>
        <taxon>Cytophagia</taxon>
        <taxon>Cytophagales</taxon>
        <taxon>Cyclobacteriaceae</taxon>
        <taxon>Algoriphagus</taxon>
    </lineage>
</organism>
<feature type="domain" description="MobA-like NTP transferase" evidence="1">
    <location>
        <begin position="5"/>
        <end position="167"/>
    </location>
</feature>
<dbReference type="CDD" id="cd04182">
    <property type="entry name" value="GT_2_like_f"/>
    <property type="match status" value="1"/>
</dbReference>
<dbReference type="EMBL" id="JAFKCT010000002">
    <property type="protein sequence ID" value="MBN7810885.1"/>
    <property type="molecule type" value="Genomic_DNA"/>
</dbReference>
<proteinExistence type="predicted"/>
<name>A0ABS3C1U9_9BACT</name>